<dbReference type="EMBL" id="CP031222">
    <property type="protein sequence ID" value="AXI03066.1"/>
    <property type="molecule type" value="Genomic_DNA"/>
</dbReference>
<name>A0A345P707_9GAMM</name>
<gene>
    <name evidence="1" type="ORF">HYN46_09575</name>
</gene>
<dbReference type="OrthoDB" id="6105869at2"/>
<dbReference type="RefSeq" id="WP_114899176.1">
    <property type="nucleotide sequence ID" value="NZ_CP031222.1"/>
</dbReference>
<evidence type="ECO:0000313" key="2">
    <source>
        <dbReference type="Proteomes" id="UP000253940"/>
    </source>
</evidence>
<dbReference type="Proteomes" id="UP000253940">
    <property type="component" value="Chromosome"/>
</dbReference>
<dbReference type="KEGG" id="mbah:HYN46_09575"/>
<evidence type="ECO:0000313" key="1">
    <source>
        <dbReference type="EMBL" id="AXI03066.1"/>
    </source>
</evidence>
<sequence>MAKDKRDFKTMDLAGIPKVPGRPNLGLTKSSTDYKRLQREQIRIDALNGILTTRSHCMYVLSKPVYFSKAQRENAWIRLAELDGYAPELLKFI</sequence>
<protein>
    <submittedName>
        <fullName evidence="1">Uncharacterized protein</fullName>
    </submittedName>
</protein>
<accession>A0A345P707</accession>
<dbReference type="AlphaFoldDB" id="A0A345P707"/>
<proteinExistence type="predicted"/>
<organism evidence="1 2">
    <name type="scientific">Aquirhabdus parva</name>
    <dbReference type="NCBI Taxonomy" id="2283318"/>
    <lineage>
        <taxon>Bacteria</taxon>
        <taxon>Pseudomonadati</taxon>
        <taxon>Pseudomonadota</taxon>
        <taxon>Gammaproteobacteria</taxon>
        <taxon>Moraxellales</taxon>
        <taxon>Moraxellaceae</taxon>
        <taxon>Aquirhabdus</taxon>
    </lineage>
</organism>
<reference evidence="1 2" key="1">
    <citation type="submission" date="2018-07" db="EMBL/GenBank/DDBJ databases">
        <title>Genome sequencing of Moraxellaceae gen. HYN0046.</title>
        <authorList>
            <person name="Kim M."/>
            <person name="Yi H."/>
        </authorList>
    </citation>
    <scope>NUCLEOTIDE SEQUENCE [LARGE SCALE GENOMIC DNA]</scope>
    <source>
        <strain evidence="1 2">HYN0046</strain>
    </source>
</reference>
<keyword evidence="2" id="KW-1185">Reference proteome</keyword>